<proteinExistence type="inferred from homology"/>
<dbReference type="OrthoDB" id="8194482at2759"/>
<evidence type="ECO:0000256" key="5">
    <source>
        <dbReference type="SAM" id="SignalP"/>
    </source>
</evidence>
<sequence length="238" mass="26481">MRSFIIIFVSCYVVHSKAIECGIGKSNRDEIRQALETCVKNNDTLNKIWEMTMSSSQSMPSGVEKESDSTEEEKGKPISGTNAKNSRNGRGSRIKRAKSGKSFSNQQSTTMRSNNNKNKMNDSDEDESNNGSNDLSEETANSSQSASEKCIVHCVLEQLSMTDDNGFPDHSKIINELMKDNPKREVKNFLQDTTDECFQEVDEANESDSCEYSNKLIICLAEKGKSNCADWPAGTLPF</sequence>
<dbReference type="AlphaFoldDB" id="A0A9N9X294"/>
<evidence type="ECO:0000256" key="4">
    <source>
        <dbReference type="SAM" id="MobiDB-lite"/>
    </source>
</evidence>
<comment type="similarity">
    <text evidence="2">Belongs to the PBP/GOBP family.</text>
</comment>
<comment type="subcellular location">
    <subcellularLocation>
        <location evidence="1">Secreted</location>
    </subcellularLocation>
</comment>
<dbReference type="GO" id="GO:0005549">
    <property type="term" value="F:odorant binding"/>
    <property type="evidence" value="ECO:0007669"/>
    <property type="project" value="InterPro"/>
</dbReference>
<dbReference type="Pfam" id="PF01395">
    <property type="entry name" value="PBP_GOBP"/>
    <property type="match status" value="1"/>
</dbReference>
<evidence type="ECO:0000256" key="3">
    <source>
        <dbReference type="ARBA" id="ARBA00022525"/>
    </source>
</evidence>
<dbReference type="Proteomes" id="UP001153737">
    <property type="component" value="Chromosome 1"/>
</dbReference>
<protein>
    <submittedName>
        <fullName evidence="6">Uncharacterized protein</fullName>
    </submittedName>
</protein>
<feature type="compositionally biased region" description="Polar residues" evidence="4">
    <location>
        <begin position="129"/>
        <end position="144"/>
    </location>
</feature>
<gene>
    <name evidence="6" type="ORF">PHAECO_LOCUS1111</name>
</gene>
<keyword evidence="7" id="KW-1185">Reference proteome</keyword>
<dbReference type="EMBL" id="OU896707">
    <property type="protein sequence ID" value="CAG9813379.1"/>
    <property type="molecule type" value="Genomic_DNA"/>
</dbReference>
<evidence type="ECO:0000313" key="7">
    <source>
        <dbReference type="Proteomes" id="UP001153737"/>
    </source>
</evidence>
<feature type="compositionally biased region" description="Basic and acidic residues" evidence="4">
    <location>
        <begin position="63"/>
        <end position="76"/>
    </location>
</feature>
<accession>A0A9N9X294</accession>
<name>A0A9N9X294_PHACE</name>
<organism evidence="6 7">
    <name type="scientific">Phaedon cochleariae</name>
    <name type="common">Mustard beetle</name>
    <dbReference type="NCBI Taxonomy" id="80249"/>
    <lineage>
        <taxon>Eukaryota</taxon>
        <taxon>Metazoa</taxon>
        <taxon>Ecdysozoa</taxon>
        <taxon>Arthropoda</taxon>
        <taxon>Hexapoda</taxon>
        <taxon>Insecta</taxon>
        <taxon>Pterygota</taxon>
        <taxon>Neoptera</taxon>
        <taxon>Endopterygota</taxon>
        <taxon>Coleoptera</taxon>
        <taxon>Polyphaga</taxon>
        <taxon>Cucujiformia</taxon>
        <taxon>Chrysomeloidea</taxon>
        <taxon>Chrysomelidae</taxon>
        <taxon>Chrysomelinae</taxon>
        <taxon>Chrysomelini</taxon>
        <taxon>Phaedon</taxon>
    </lineage>
</organism>
<feature type="compositionally biased region" description="Low complexity" evidence="4">
    <location>
        <begin position="109"/>
        <end position="118"/>
    </location>
</feature>
<dbReference type="InterPro" id="IPR036728">
    <property type="entry name" value="PBP_GOBP_sf"/>
</dbReference>
<keyword evidence="3" id="KW-0964">Secreted</keyword>
<dbReference type="CDD" id="cd23992">
    <property type="entry name" value="PBP_GOBP"/>
    <property type="match status" value="1"/>
</dbReference>
<dbReference type="PANTHER" id="PTHR21066">
    <property type="entry name" value="ODORANT-BINDING PROTEIN 59A-RELATED"/>
    <property type="match status" value="1"/>
</dbReference>
<dbReference type="Gene3D" id="1.10.238.20">
    <property type="entry name" value="Pheromone/general odorant binding protein domain"/>
    <property type="match status" value="1"/>
</dbReference>
<feature type="signal peptide" evidence="5">
    <location>
        <begin position="1"/>
        <end position="18"/>
    </location>
</feature>
<feature type="chain" id="PRO_5040472892" evidence="5">
    <location>
        <begin position="19"/>
        <end position="238"/>
    </location>
</feature>
<keyword evidence="5" id="KW-0732">Signal</keyword>
<evidence type="ECO:0000313" key="6">
    <source>
        <dbReference type="EMBL" id="CAG9813379.1"/>
    </source>
</evidence>
<reference evidence="6" key="2">
    <citation type="submission" date="2022-10" db="EMBL/GenBank/DDBJ databases">
        <authorList>
            <consortium name="ENA_rothamsted_submissions"/>
            <consortium name="culmorum"/>
            <person name="King R."/>
        </authorList>
    </citation>
    <scope>NUCLEOTIDE SEQUENCE</scope>
</reference>
<feature type="compositionally biased region" description="Polar residues" evidence="4">
    <location>
        <begin position="79"/>
        <end position="89"/>
    </location>
</feature>
<evidence type="ECO:0000256" key="2">
    <source>
        <dbReference type="ARBA" id="ARBA00008098"/>
    </source>
</evidence>
<feature type="region of interest" description="Disordered" evidence="4">
    <location>
        <begin position="52"/>
        <end position="144"/>
    </location>
</feature>
<feature type="compositionally biased region" description="Basic residues" evidence="4">
    <location>
        <begin position="90"/>
        <end position="99"/>
    </location>
</feature>
<dbReference type="InterPro" id="IPR052295">
    <property type="entry name" value="Odorant-binding_protein"/>
</dbReference>
<dbReference type="InterPro" id="IPR006170">
    <property type="entry name" value="PBP/GOBP"/>
</dbReference>
<dbReference type="PANTHER" id="PTHR21066:SF9">
    <property type="entry name" value="ODORANT-BINDING PROTEIN 59A"/>
    <property type="match status" value="1"/>
</dbReference>
<dbReference type="SUPFAM" id="SSF47565">
    <property type="entry name" value="Insect pheromone/odorant-binding proteins"/>
    <property type="match status" value="1"/>
</dbReference>
<evidence type="ECO:0000256" key="1">
    <source>
        <dbReference type="ARBA" id="ARBA00004613"/>
    </source>
</evidence>
<reference evidence="6" key="1">
    <citation type="submission" date="2022-01" db="EMBL/GenBank/DDBJ databases">
        <authorList>
            <person name="King R."/>
        </authorList>
    </citation>
    <scope>NUCLEOTIDE SEQUENCE</scope>
</reference>
<dbReference type="GO" id="GO:0005576">
    <property type="term" value="C:extracellular region"/>
    <property type="evidence" value="ECO:0007669"/>
    <property type="project" value="UniProtKB-SubCell"/>
</dbReference>